<dbReference type="CDD" id="cd00796">
    <property type="entry name" value="INT_Rci_Hp1_C"/>
    <property type="match status" value="1"/>
</dbReference>
<dbReference type="KEGG" id="bcm:Bcenmc03_1281"/>
<feature type="domain" description="Tyr recombinase" evidence="6">
    <location>
        <begin position="245"/>
        <end position="414"/>
    </location>
</feature>
<dbReference type="InterPro" id="IPR038488">
    <property type="entry name" value="Integrase_DNA-bd_sf"/>
</dbReference>
<dbReference type="AlphaFoldDB" id="B1JZG3"/>
<protein>
    <submittedName>
        <fullName evidence="8">Integrase family protein</fullName>
    </submittedName>
</protein>
<dbReference type="Pfam" id="PF24624">
    <property type="entry name" value="Int_N"/>
    <property type="match status" value="1"/>
</dbReference>
<dbReference type="InterPro" id="IPR011010">
    <property type="entry name" value="DNA_brk_join_enz"/>
</dbReference>
<feature type="domain" description="Core-binding (CB)" evidence="7">
    <location>
        <begin position="109"/>
        <end position="189"/>
    </location>
</feature>
<dbReference type="EMBL" id="CP000958">
    <property type="protein sequence ID" value="ACA90456.1"/>
    <property type="molecule type" value="Genomic_DNA"/>
</dbReference>
<dbReference type="GO" id="GO:0015074">
    <property type="term" value="P:DNA integration"/>
    <property type="evidence" value="ECO:0007669"/>
    <property type="project" value="UniProtKB-KW"/>
</dbReference>
<dbReference type="HOGENOM" id="CLU_027562_17_7_4"/>
<dbReference type="InterPro" id="IPR050808">
    <property type="entry name" value="Phage_Integrase"/>
</dbReference>
<evidence type="ECO:0000256" key="4">
    <source>
        <dbReference type="ARBA" id="ARBA00023172"/>
    </source>
</evidence>
<dbReference type="PROSITE" id="PS51898">
    <property type="entry name" value="TYR_RECOMBINASE"/>
    <property type="match status" value="1"/>
</dbReference>
<evidence type="ECO:0000256" key="5">
    <source>
        <dbReference type="PROSITE-ProRule" id="PRU01248"/>
    </source>
</evidence>
<dbReference type="RefSeq" id="WP_012328241.1">
    <property type="nucleotide sequence ID" value="NC_010508.1"/>
</dbReference>
<gene>
    <name evidence="8" type="ordered locus">Bcenmc03_1281</name>
</gene>
<dbReference type="PANTHER" id="PTHR30629:SF2">
    <property type="entry name" value="PROPHAGE INTEGRASE INTS-RELATED"/>
    <property type="match status" value="1"/>
</dbReference>
<sequence>MRQKFKIDRDFLRSIQPTGKYQEFVDFEVRGFGVKVTPTGTVTYTVRWTKPDGKQGRKVVGYWPNMNPGEARELARKTIRDVDKKGDTTADVLERRRRQVEAQQIVSGHTLRDFIDTRYRVWMIANNRSGEATVTRAVRVFADFLDHPLNGFNPWMFESWRAKCLDKGLSTATTNRDLAALRGLFSRAVEWGVVAEHPMRTVKALKESSGKVRWLSDDEEDRLRIALDAREERERSARDSANVWRKARGYELLEDLRTVPFVDYLKPAVLLSLNTGMRQGELLKLRWGRVDLENSILTVSDETAKSGKQRHIPLNDEALTALKQWRQQQSRFDVVFAGDSGAVRTDVKTAWARLLKDAQIQDFRWHDMRHHFASRLVMAGVDLNTVRELLGHSDMTMTLRYAHLAPEHKAAAVAKLGRRTPVVPDGANA</sequence>
<dbReference type="Gene3D" id="3.30.160.390">
    <property type="entry name" value="Integrase, DNA-binding domain"/>
    <property type="match status" value="1"/>
</dbReference>
<dbReference type="InterPro" id="IPR002104">
    <property type="entry name" value="Integrase_catalytic"/>
</dbReference>
<dbReference type="PROSITE" id="PS51900">
    <property type="entry name" value="CB"/>
    <property type="match status" value="1"/>
</dbReference>
<dbReference type="InterPro" id="IPR057084">
    <property type="entry name" value="Int_N"/>
</dbReference>
<dbReference type="PANTHER" id="PTHR30629">
    <property type="entry name" value="PROPHAGE INTEGRASE"/>
    <property type="match status" value="1"/>
</dbReference>
<dbReference type="Pfam" id="PF13356">
    <property type="entry name" value="Arm-DNA-bind_3"/>
    <property type="match status" value="1"/>
</dbReference>
<keyword evidence="2" id="KW-0229">DNA integration</keyword>
<evidence type="ECO:0000256" key="3">
    <source>
        <dbReference type="ARBA" id="ARBA00023125"/>
    </source>
</evidence>
<dbReference type="InterPro" id="IPR025166">
    <property type="entry name" value="Integrase_DNA_bind_dom"/>
</dbReference>
<dbReference type="InterPro" id="IPR013762">
    <property type="entry name" value="Integrase-like_cat_sf"/>
</dbReference>
<evidence type="ECO:0000259" key="6">
    <source>
        <dbReference type="PROSITE" id="PS51898"/>
    </source>
</evidence>
<reference evidence="9" key="1">
    <citation type="submission" date="2008-02" db="EMBL/GenBank/DDBJ databases">
        <title>Complete sequence of chromosome 1 of Burkholderia cenocepacia MC0-3.</title>
        <authorList>
            <person name="Copeland A."/>
            <person name="Lucas S."/>
            <person name="Lapidus A."/>
            <person name="Barry K."/>
            <person name="Bruce D."/>
            <person name="Goodwin L."/>
            <person name="Glavina del Rio T."/>
            <person name="Dalin E."/>
            <person name="Tice H."/>
            <person name="Pitluck S."/>
            <person name="Chain P."/>
            <person name="Malfatti S."/>
            <person name="Shin M."/>
            <person name="Vergez L."/>
            <person name="Schmutz J."/>
            <person name="Larimer F."/>
            <person name="Land M."/>
            <person name="Hauser L."/>
            <person name="Kyrpides N."/>
            <person name="Mikhailova N."/>
            <person name="Tiedje J."/>
            <person name="Richardson P."/>
        </authorList>
    </citation>
    <scope>NUCLEOTIDE SEQUENCE [LARGE SCALE GENOMIC DNA]</scope>
    <source>
        <strain evidence="9">MC0-3</strain>
    </source>
</reference>
<dbReference type="Gene3D" id="1.10.150.130">
    <property type="match status" value="1"/>
</dbReference>
<accession>B1JZG3</accession>
<keyword evidence="3 5" id="KW-0238">DNA-binding</keyword>
<evidence type="ECO:0000313" key="9">
    <source>
        <dbReference type="Proteomes" id="UP000002169"/>
    </source>
</evidence>
<evidence type="ECO:0000256" key="1">
    <source>
        <dbReference type="ARBA" id="ARBA00008857"/>
    </source>
</evidence>
<dbReference type="Gene3D" id="1.10.443.10">
    <property type="entry name" value="Intergrase catalytic core"/>
    <property type="match status" value="1"/>
</dbReference>
<organism evidence="8 9">
    <name type="scientific">Burkholderia orbicola (strain MC0-3)</name>
    <dbReference type="NCBI Taxonomy" id="406425"/>
    <lineage>
        <taxon>Bacteria</taxon>
        <taxon>Pseudomonadati</taxon>
        <taxon>Pseudomonadota</taxon>
        <taxon>Betaproteobacteria</taxon>
        <taxon>Burkholderiales</taxon>
        <taxon>Burkholderiaceae</taxon>
        <taxon>Burkholderia</taxon>
        <taxon>Burkholderia cepacia complex</taxon>
        <taxon>Burkholderia orbicola</taxon>
    </lineage>
</organism>
<proteinExistence type="inferred from homology"/>
<dbReference type="SUPFAM" id="SSF56349">
    <property type="entry name" value="DNA breaking-rejoining enzymes"/>
    <property type="match status" value="1"/>
</dbReference>
<dbReference type="Pfam" id="PF00589">
    <property type="entry name" value="Phage_integrase"/>
    <property type="match status" value="1"/>
</dbReference>
<name>B1JZG3_BURO0</name>
<keyword evidence="4" id="KW-0233">DNA recombination</keyword>
<evidence type="ECO:0000259" key="7">
    <source>
        <dbReference type="PROSITE" id="PS51900"/>
    </source>
</evidence>
<dbReference type="InterPro" id="IPR010998">
    <property type="entry name" value="Integrase_recombinase_N"/>
</dbReference>
<dbReference type="GO" id="GO:0003677">
    <property type="term" value="F:DNA binding"/>
    <property type="evidence" value="ECO:0007669"/>
    <property type="project" value="UniProtKB-UniRule"/>
</dbReference>
<evidence type="ECO:0000256" key="2">
    <source>
        <dbReference type="ARBA" id="ARBA00022908"/>
    </source>
</evidence>
<comment type="similarity">
    <text evidence="1">Belongs to the 'phage' integrase family.</text>
</comment>
<dbReference type="GO" id="GO:0006310">
    <property type="term" value="P:DNA recombination"/>
    <property type="evidence" value="ECO:0007669"/>
    <property type="project" value="UniProtKB-KW"/>
</dbReference>
<evidence type="ECO:0000313" key="8">
    <source>
        <dbReference type="EMBL" id="ACA90456.1"/>
    </source>
</evidence>
<dbReference type="InterPro" id="IPR044068">
    <property type="entry name" value="CB"/>
</dbReference>
<dbReference type="Proteomes" id="UP000002169">
    <property type="component" value="Chromosome 1"/>
</dbReference>